<keyword evidence="9" id="KW-0444">Lipid biosynthesis</keyword>
<keyword evidence="13 19" id="KW-1133">Transmembrane helix</keyword>
<dbReference type="InterPro" id="IPR000374">
    <property type="entry name" value="PC_trans"/>
</dbReference>
<evidence type="ECO:0000256" key="19">
    <source>
        <dbReference type="SAM" id="Phobius"/>
    </source>
</evidence>
<evidence type="ECO:0000256" key="4">
    <source>
        <dbReference type="ARBA" id="ARBA00005189"/>
    </source>
</evidence>
<comment type="catalytic activity">
    <reaction evidence="1 18">
        <text>a 1,2-diacyl-sn-glycero-3-phosphate + CTP + H(+) = a CDP-1,2-diacyl-sn-glycerol + diphosphate</text>
        <dbReference type="Rhea" id="RHEA:16229"/>
        <dbReference type="ChEBI" id="CHEBI:15378"/>
        <dbReference type="ChEBI" id="CHEBI:33019"/>
        <dbReference type="ChEBI" id="CHEBI:37563"/>
        <dbReference type="ChEBI" id="CHEBI:58332"/>
        <dbReference type="ChEBI" id="CHEBI:58608"/>
        <dbReference type="EC" id="2.7.7.41"/>
    </reaction>
</comment>
<dbReference type="GO" id="GO:0004605">
    <property type="term" value="F:phosphatidate cytidylyltransferase activity"/>
    <property type="evidence" value="ECO:0007669"/>
    <property type="project" value="UniProtKB-EC"/>
</dbReference>
<evidence type="ECO:0000256" key="18">
    <source>
        <dbReference type="RuleBase" id="RU003938"/>
    </source>
</evidence>
<evidence type="ECO:0000256" key="14">
    <source>
        <dbReference type="ARBA" id="ARBA00023098"/>
    </source>
</evidence>
<gene>
    <name evidence="20" type="ORF">ATK74_0931</name>
</gene>
<dbReference type="EC" id="2.7.7.41" evidence="6 18"/>
<dbReference type="EMBL" id="PDJC01000001">
    <property type="protein sequence ID" value="PFG16394.1"/>
    <property type="molecule type" value="Genomic_DNA"/>
</dbReference>
<protein>
    <recommendedName>
        <fullName evidence="7 18">Phosphatidate cytidylyltransferase</fullName>
        <ecNumber evidence="6 18">2.7.7.41</ecNumber>
    </recommendedName>
</protein>
<comment type="similarity">
    <text evidence="5 18">Belongs to the CDS family.</text>
</comment>
<evidence type="ECO:0000256" key="11">
    <source>
        <dbReference type="ARBA" id="ARBA00022692"/>
    </source>
</evidence>
<accession>A0A2A9CPP8</accession>
<keyword evidence="8" id="KW-1003">Cell membrane</keyword>
<sequence>MTTTVQGPEASPKRGPGRDLPAAIAVGLSLFALVVVTLIWFHPGFVALLVLLTSLGAIELHQALRRVGMTSAIIPVVIGNILIIGGTYAAAEFQKQTNVPWHVVLLGTIGGTVLMALIGRMFGGAEGYVRDSAASLFIIGYVPLLASFIGLILAQEHGVAKVVAVFLCVVGSDTGGYVVGATLGKHQMVPTISPKKTWEGLAGSFALAILVGSLATAIFMGRPWWQGAILAVIVVIFGTAGDLIESLIKRDVGIKDMSSFLPGHGGVMDRLDSMLLAGPAAWVLFTMVGLFG</sequence>
<keyword evidence="11 18" id="KW-0812">Transmembrane</keyword>
<comment type="pathway">
    <text evidence="3 18">Phospholipid metabolism; CDP-diacylglycerol biosynthesis; CDP-diacylglycerol from sn-glycerol 3-phosphate: step 3/3.</text>
</comment>
<keyword evidence="15 19" id="KW-0472">Membrane</keyword>
<feature type="transmembrane region" description="Helical" evidence="19">
    <location>
        <begin position="274"/>
        <end position="291"/>
    </location>
</feature>
<evidence type="ECO:0000256" key="12">
    <source>
        <dbReference type="ARBA" id="ARBA00022695"/>
    </source>
</evidence>
<feature type="transmembrane region" description="Helical" evidence="19">
    <location>
        <begin position="201"/>
        <end position="221"/>
    </location>
</feature>
<keyword evidence="12 18" id="KW-0548">Nucleotidyltransferase</keyword>
<evidence type="ECO:0000313" key="20">
    <source>
        <dbReference type="EMBL" id="PFG16394.1"/>
    </source>
</evidence>
<dbReference type="Pfam" id="PF01148">
    <property type="entry name" value="CTP_transf_1"/>
    <property type="match status" value="1"/>
</dbReference>
<keyword evidence="10 18" id="KW-0808">Transferase</keyword>
<evidence type="ECO:0000256" key="1">
    <source>
        <dbReference type="ARBA" id="ARBA00001698"/>
    </source>
</evidence>
<evidence type="ECO:0000256" key="7">
    <source>
        <dbReference type="ARBA" id="ARBA00019373"/>
    </source>
</evidence>
<evidence type="ECO:0000256" key="6">
    <source>
        <dbReference type="ARBA" id="ARBA00012487"/>
    </source>
</evidence>
<evidence type="ECO:0000256" key="16">
    <source>
        <dbReference type="ARBA" id="ARBA00023209"/>
    </source>
</evidence>
<proteinExistence type="inferred from homology"/>
<dbReference type="RefSeq" id="WP_098459938.1">
    <property type="nucleotide sequence ID" value="NZ_PDJC01000001.1"/>
</dbReference>
<evidence type="ECO:0000256" key="8">
    <source>
        <dbReference type="ARBA" id="ARBA00022475"/>
    </source>
</evidence>
<comment type="subcellular location">
    <subcellularLocation>
        <location evidence="2">Cell membrane</location>
        <topology evidence="2">Multi-pass membrane protein</topology>
    </subcellularLocation>
</comment>
<reference evidence="20 21" key="1">
    <citation type="submission" date="2017-10" db="EMBL/GenBank/DDBJ databases">
        <title>Sequencing the genomes of 1000 actinobacteria strains.</title>
        <authorList>
            <person name="Klenk H.-P."/>
        </authorList>
    </citation>
    <scope>NUCLEOTIDE SEQUENCE [LARGE SCALE GENOMIC DNA]</scope>
    <source>
        <strain evidence="20 21">DSM 15597</strain>
    </source>
</reference>
<dbReference type="GO" id="GO:0016024">
    <property type="term" value="P:CDP-diacylglycerol biosynthetic process"/>
    <property type="evidence" value="ECO:0007669"/>
    <property type="project" value="UniProtKB-UniPathway"/>
</dbReference>
<keyword evidence="14" id="KW-0443">Lipid metabolism</keyword>
<dbReference type="PANTHER" id="PTHR46382:SF1">
    <property type="entry name" value="PHOSPHATIDATE CYTIDYLYLTRANSFERASE"/>
    <property type="match status" value="1"/>
</dbReference>
<keyword evidence="21" id="KW-1185">Reference proteome</keyword>
<feature type="transmembrane region" description="Helical" evidence="19">
    <location>
        <begin position="71"/>
        <end position="91"/>
    </location>
</feature>
<comment type="caution">
    <text evidence="20">The sequence shown here is derived from an EMBL/GenBank/DDBJ whole genome shotgun (WGS) entry which is preliminary data.</text>
</comment>
<evidence type="ECO:0000256" key="9">
    <source>
        <dbReference type="ARBA" id="ARBA00022516"/>
    </source>
</evidence>
<evidence type="ECO:0000256" key="5">
    <source>
        <dbReference type="ARBA" id="ARBA00010185"/>
    </source>
</evidence>
<dbReference type="GO" id="GO:0005886">
    <property type="term" value="C:plasma membrane"/>
    <property type="evidence" value="ECO:0007669"/>
    <property type="project" value="UniProtKB-SubCell"/>
</dbReference>
<dbReference type="OrthoDB" id="9799199at2"/>
<feature type="transmembrane region" description="Helical" evidence="19">
    <location>
        <begin position="227"/>
        <end position="248"/>
    </location>
</feature>
<evidence type="ECO:0000256" key="10">
    <source>
        <dbReference type="ARBA" id="ARBA00022679"/>
    </source>
</evidence>
<dbReference type="PROSITE" id="PS01315">
    <property type="entry name" value="CDS"/>
    <property type="match status" value="1"/>
</dbReference>
<dbReference type="AlphaFoldDB" id="A0A2A9CPP8"/>
<evidence type="ECO:0000256" key="2">
    <source>
        <dbReference type="ARBA" id="ARBA00004651"/>
    </source>
</evidence>
<keyword evidence="17" id="KW-1208">Phospholipid metabolism</keyword>
<organism evidence="20 21">
    <name type="scientific">Propionicimonas paludicola</name>
    <dbReference type="NCBI Taxonomy" id="185243"/>
    <lineage>
        <taxon>Bacteria</taxon>
        <taxon>Bacillati</taxon>
        <taxon>Actinomycetota</taxon>
        <taxon>Actinomycetes</taxon>
        <taxon>Propionibacteriales</taxon>
        <taxon>Nocardioidaceae</taxon>
        <taxon>Propionicimonas</taxon>
    </lineage>
</organism>
<dbReference type="Proteomes" id="UP000226079">
    <property type="component" value="Unassembled WGS sequence"/>
</dbReference>
<evidence type="ECO:0000256" key="3">
    <source>
        <dbReference type="ARBA" id="ARBA00005119"/>
    </source>
</evidence>
<evidence type="ECO:0000256" key="17">
    <source>
        <dbReference type="ARBA" id="ARBA00023264"/>
    </source>
</evidence>
<dbReference type="UniPathway" id="UPA00557">
    <property type="reaction ID" value="UER00614"/>
</dbReference>
<feature type="transmembrane region" description="Helical" evidence="19">
    <location>
        <begin position="103"/>
        <end position="122"/>
    </location>
</feature>
<dbReference type="PANTHER" id="PTHR46382">
    <property type="entry name" value="PHOSPHATIDATE CYTIDYLYLTRANSFERASE"/>
    <property type="match status" value="1"/>
</dbReference>
<name>A0A2A9CPP8_9ACTN</name>
<keyword evidence="16" id="KW-0594">Phospholipid biosynthesis</keyword>
<feature type="transmembrane region" description="Helical" evidence="19">
    <location>
        <begin position="159"/>
        <end position="180"/>
    </location>
</feature>
<evidence type="ECO:0000313" key="21">
    <source>
        <dbReference type="Proteomes" id="UP000226079"/>
    </source>
</evidence>
<evidence type="ECO:0000256" key="15">
    <source>
        <dbReference type="ARBA" id="ARBA00023136"/>
    </source>
</evidence>
<evidence type="ECO:0000256" key="13">
    <source>
        <dbReference type="ARBA" id="ARBA00022989"/>
    </source>
</evidence>
<feature type="transmembrane region" description="Helical" evidence="19">
    <location>
        <begin position="134"/>
        <end position="153"/>
    </location>
</feature>
<feature type="transmembrane region" description="Helical" evidence="19">
    <location>
        <begin position="20"/>
        <end position="40"/>
    </location>
</feature>
<comment type="pathway">
    <text evidence="4">Lipid metabolism.</text>
</comment>